<feature type="signal peptide" evidence="2">
    <location>
        <begin position="1"/>
        <end position="24"/>
    </location>
</feature>
<accession>I3ZIU9</accession>
<evidence type="ECO:0000313" key="4">
    <source>
        <dbReference type="Proteomes" id="UP000006056"/>
    </source>
</evidence>
<gene>
    <name evidence="3" type="ordered locus">Terro_2932</name>
</gene>
<dbReference type="AlphaFoldDB" id="I3ZIU9"/>
<dbReference type="RefSeq" id="WP_014786431.1">
    <property type="nucleotide sequence ID" value="NC_018014.1"/>
</dbReference>
<dbReference type="EMBL" id="CP003379">
    <property type="protein sequence ID" value="AFL89167.1"/>
    <property type="molecule type" value="Genomic_DNA"/>
</dbReference>
<evidence type="ECO:0000313" key="3">
    <source>
        <dbReference type="EMBL" id="AFL89167.1"/>
    </source>
</evidence>
<dbReference type="HOGENOM" id="CLU_2572701_0_0_0"/>
<dbReference type="STRING" id="926566.Terro_2932"/>
<sequence>MTQKSLFVFALSLALGTSALSAHAASTAVSGANPRPQAVSGANPRPQAVSGANPRPQADSNAVASSPDVSVWAVLMTALGL</sequence>
<feature type="region of interest" description="Disordered" evidence="1">
    <location>
        <begin position="29"/>
        <end position="66"/>
    </location>
</feature>
<reference evidence="3 4" key="1">
    <citation type="submission" date="2012-06" db="EMBL/GenBank/DDBJ databases">
        <title>Complete genome of Terriglobus roseus DSM 18391.</title>
        <authorList>
            <consortium name="US DOE Joint Genome Institute (JGI-PGF)"/>
            <person name="Lucas S."/>
            <person name="Copeland A."/>
            <person name="Lapidus A."/>
            <person name="Glavina del Rio T."/>
            <person name="Dalin E."/>
            <person name="Tice H."/>
            <person name="Bruce D."/>
            <person name="Goodwin L."/>
            <person name="Pitluck S."/>
            <person name="Peters L."/>
            <person name="Mikhailova N."/>
            <person name="Munk A.C.C."/>
            <person name="Kyrpides N."/>
            <person name="Mavromatis K."/>
            <person name="Ivanova N."/>
            <person name="Brettin T."/>
            <person name="Detter J.C."/>
            <person name="Han C."/>
            <person name="Larimer F."/>
            <person name="Land M."/>
            <person name="Hauser L."/>
            <person name="Markowitz V."/>
            <person name="Cheng J.-F."/>
            <person name="Hugenholtz P."/>
            <person name="Woyke T."/>
            <person name="Wu D."/>
            <person name="Brambilla E."/>
            <person name="Klenk H.-P."/>
            <person name="Eisen J.A."/>
        </authorList>
    </citation>
    <scope>NUCLEOTIDE SEQUENCE [LARGE SCALE GENOMIC DNA]</scope>
    <source>
        <strain evidence="4">DSM 18391 / NRRL B-41598 / KBS 63</strain>
    </source>
</reference>
<proteinExistence type="predicted"/>
<feature type="chain" id="PRO_5003684151" evidence="2">
    <location>
        <begin position="25"/>
        <end position="81"/>
    </location>
</feature>
<dbReference type="KEGG" id="trs:Terro_2932"/>
<evidence type="ECO:0000256" key="1">
    <source>
        <dbReference type="SAM" id="MobiDB-lite"/>
    </source>
</evidence>
<keyword evidence="4" id="KW-1185">Reference proteome</keyword>
<name>I3ZIU9_TERRK</name>
<organism evidence="3 4">
    <name type="scientific">Terriglobus roseus (strain DSM 18391 / NRRL B-41598 / KBS 63)</name>
    <dbReference type="NCBI Taxonomy" id="926566"/>
    <lineage>
        <taxon>Bacteria</taxon>
        <taxon>Pseudomonadati</taxon>
        <taxon>Acidobacteriota</taxon>
        <taxon>Terriglobia</taxon>
        <taxon>Terriglobales</taxon>
        <taxon>Acidobacteriaceae</taxon>
        <taxon>Terriglobus</taxon>
    </lineage>
</organism>
<evidence type="ECO:0000256" key="2">
    <source>
        <dbReference type="SAM" id="SignalP"/>
    </source>
</evidence>
<keyword evidence="2" id="KW-0732">Signal</keyword>
<dbReference type="Proteomes" id="UP000006056">
    <property type="component" value="Chromosome"/>
</dbReference>
<protein>
    <submittedName>
        <fullName evidence="3">Uncharacterized protein</fullName>
    </submittedName>
</protein>